<dbReference type="InterPro" id="IPR015342">
    <property type="entry name" value="PEX1-N_C-lobe"/>
</dbReference>
<evidence type="ECO:0000256" key="2">
    <source>
        <dbReference type="ARBA" id="ARBA00022840"/>
    </source>
</evidence>
<accession>A0A699YVI1</accession>
<dbReference type="Proteomes" id="UP000485058">
    <property type="component" value="Unassembled WGS sequence"/>
</dbReference>
<feature type="non-terminal residue" evidence="4">
    <location>
        <position position="1"/>
    </location>
</feature>
<sequence>MDYDAFITRGLTTAHPRTLRLSVTAEKSCWVNLPQSLASSLYDAGLQPPQLLQIQEEGPAGTRTAHTAARSAYVGWGGGVSRQPGTLEMSAVLAGCLKLQPGAVLGLRWPPRSLGQAATSVTVEPLGSSDWEVLEANAGHMEDVMLSQA</sequence>
<dbReference type="InterPro" id="IPR029067">
    <property type="entry name" value="CDC48_domain_2-like_sf"/>
</dbReference>
<name>A0A699YVI1_HAELA</name>
<evidence type="ECO:0000259" key="3">
    <source>
        <dbReference type="Pfam" id="PF09262"/>
    </source>
</evidence>
<dbReference type="InterPro" id="IPR009010">
    <property type="entry name" value="Asp_de-COase-like_dom_sf"/>
</dbReference>
<dbReference type="EMBL" id="BLLF01000645">
    <property type="protein sequence ID" value="GFH13730.1"/>
    <property type="molecule type" value="Genomic_DNA"/>
</dbReference>
<dbReference type="GO" id="GO:0005524">
    <property type="term" value="F:ATP binding"/>
    <property type="evidence" value="ECO:0007669"/>
    <property type="project" value="UniProtKB-KW"/>
</dbReference>
<evidence type="ECO:0000256" key="1">
    <source>
        <dbReference type="ARBA" id="ARBA00022741"/>
    </source>
</evidence>
<evidence type="ECO:0000313" key="5">
    <source>
        <dbReference type="Proteomes" id="UP000485058"/>
    </source>
</evidence>
<gene>
    <name evidence="4" type="ORF">HaLaN_09670</name>
</gene>
<dbReference type="SUPFAM" id="SSF54585">
    <property type="entry name" value="Cdc48 domain 2-like"/>
    <property type="match status" value="1"/>
</dbReference>
<feature type="non-terminal residue" evidence="4">
    <location>
        <position position="149"/>
    </location>
</feature>
<dbReference type="GO" id="GO:0005777">
    <property type="term" value="C:peroxisome"/>
    <property type="evidence" value="ECO:0007669"/>
    <property type="project" value="InterPro"/>
</dbReference>
<reference evidence="4 5" key="1">
    <citation type="submission" date="2020-02" db="EMBL/GenBank/DDBJ databases">
        <title>Draft genome sequence of Haematococcus lacustris strain NIES-144.</title>
        <authorList>
            <person name="Morimoto D."/>
            <person name="Nakagawa S."/>
            <person name="Yoshida T."/>
            <person name="Sawayama S."/>
        </authorList>
    </citation>
    <scope>NUCLEOTIDE SEQUENCE [LARGE SCALE GENOMIC DNA]</scope>
    <source>
        <strain evidence="4 5">NIES-144</strain>
    </source>
</reference>
<organism evidence="4 5">
    <name type="scientific">Haematococcus lacustris</name>
    <name type="common">Green alga</name>
    <name type="synonym">Haematococcus pluvialis</name>
    <dbReference type="NCBI Taxonomy" id="44745"/>
    <lineage>
        <taxon>Eukaryota</taxon>
        <taxon>Viridiplantae</taxon>
        <taxon>Chlorophyta</taxon>
        <taxon>core chlorophytes</taxon>
        <taxon>Chlorophyceae</taxon>
        <taxon>CS clade</taxon>
        <taxon>Chlamydomonadales</taxon>
        <taxon>Haematococcaceae</taxon>
        <taxon>Haematococcus</taxon>
    </lineage>
</organism>
<dbReference type="GO" id="GO:0007031">
    <property type="term" value="P:peroxisome organization"/>
    <property type="evidence" value="ECO:0007669"/>
    <property type="project" value="InterPro"/>
</dbReference>
<feature type="domain" description="Peroxisomal ATPase PEX1 N-terminal C-lobe" evidence="3">
    <location>
        <begin position="119"/>
        <end position="148"/>
    </location>
</feature>
<proteinExistence type="predicted"/>
<comment type="caution">
    <text evidence="4">The sequence shown here is derived from an EMBL/GenBank/DDBJ whole genome shotgun (WGS) entry which is preliminary data.</text>
</comment>
<dbReference type="Gene3D" id="3.10.330.10">
    <property type="match status" value="1"/>
</dbReference>
<keyword evidence="5" id="KW-1185">Reference proteome</keyword>
<keyword evidence="1" id="KW-0547">Nucleotide-binding</keyword>
<keyword evidence="2" id="KW-0067">ATP-binding</keyword>
<protein>
    <submittedName>
        <fullName evidence="4">Peroxin-1</fullName>
    </submittedName>
</protein>
<evidence type="ECO:0000313" key="4">
    <source>
        <dbReference type="EMBL" id="GFH13730.1"/>
    </source>
</evidence>
<dbReference type="AlphaFoldDB" id="A0A699YVI1"/>
<dbReference type="Pfam" id="PF09262">
    <property type="entry name" value="PEX-1N"/>
    <property type="match status" value="1"/>
</dbReference>
<dbReference type="SUPFAM" id="SSF50692">
    <property type="entry name" value="ADC-like"/>
    <property type="match status" value="1"/>
</dbReference>